<dbReference type="AlphaFoldDB" id="A0A0G1FV46"/>
<dbReference type="EMBL" id="LCFQ01000002">
    <property type="protein sequence ID" value="KKS98871.1"/>
    <property type="molecule type" value="Genomic_DNA"/>
</dbReference>
<dbReference type="STRING" id="1618578.UV74_C0002G0092"/>
<comment type="caution">
    <text evidence="1">The sequence shown here is derived from an EMBL/GenBank/DDBJ whole genome shotgun (WGS) entry which is preliminary data.</text>
</comment>
<evidence type="ECO:0000313" key="2">
    <source>
        <dbReference type="Proteomes" id="UP000034090"/>
    </source>
</evidence>
<sequence>MIKIPRRYDRKIESEIKEMRAEDNQAAAGDILGELDEARQQMEARWQQFLEQEEIAETWAACRDYPEVF</sequence>
<accession>A0A0G1FV46</accession>
<evidence type="ECO:0000313" key="1">
    <source>
        <dbReference type="EMBL" id="KKS98871.1"/>
    </source>
</evidence>
<proteinExistence type="predicted"/>
<organism evidence="1 2">
    <name type="scientific">Candidatus Woesebacteria bacterium GW2011_GWB1_43_14</name>
    <dbReference type="NCBI Taxonomy" id="1618578"/>
    <lineage>
        <taxon>Bacteria</taxon>
        <taxon>Candidatus Woeseibacteriota</taxon>
    </lineage>
</organism>
<gene>
    <name evidence="1" type="ORF">UV74_C0002G0092</name>
</gene>
<reference evidence="1 2" key="1">
    <citation type="journal article" date="2015" name="Nature">
        <title>rRNA introns, odd ribosomes, and small enigmatic genomes across a large radiation of phyla.</title>
        <authorList>
            <person name="Brown C.T."/>
            <person name="Hug L.A."/>
            <person name="Thomas B.C."/>
            <person name="Sharon I."/>
            <person name="Castelle C.J."/>
            <person name="Singh A."/>
            <person name="Wilkins M.J."/>
            <person name="Williams K.H."/>
            <person name="Banfield J.F."/>
        </authorList>
    </citation>
    <scope>NUCLEOTIDE SEQUENCE [LARGE SCALE GENOMIC DNA]</scope>
</reference>
<protein>
    <submittedName>
        <fullName evidence="1">Uncharacterized protein</fullName>
    </submittedName>
</protein>
<name>A0A0G1FV46_9BACT</name>
<dbReference type="Proteomes" id="UP000034090">
    <property type="component" value="Unassembled WGS sequence"/>
</dbReference>